<dbReference type="AlphaFoldDB" id="C0E8W8"/>
<evidence type="ECO:0000313" key="2">
    <source>
        <dbReference type="Proteomes" id="UP000003340"/>
    </source>
</evidence>
<evidence type="ECO:0000313" key="1">
    <source>
        <dbReference type="EMBL" id="EEG32112.1"/>
    </source>
</evidence>
<reference evidence="1 2" key="2">
    <citation type="submission" date="2009-02" db="EMBL/GenBank/DDBJ databases">
        <title>Draft genome sequence of Clostridium methylpentosum (DSM 5476).</title>
        <authorList>
            <person name="Sudarsanam P."/>
            <person name="Ley R."/>
            <person name="Guruge J."/>
            <person name="Turnbaugh P.J."/>
            <person name="Mahowald M."/>
            <person name="Liep D."/>
            <person name="Gordon J."/>
        </authorList>
    </citation>
    <scope>NUCLEOTIDE SEQUENCE [LARGE SCALE GENOMIC DNA]</scope>
    <source>
        <strain evidence="1 2">DSM 5476</strain>
    </source>
</reference>
<protein>
    <submittedName>
        <fullName evidence="1">Uncharacterized protein</fullName>
    </submittedName>
</protein>
<proteinExistence type="predicted"/>
<accession>C0E8W8</accession>
<sequence>MCHLIVFVACGSKINYFLFTVLFSSLNESPVSAPSKATRCFFCSNADAAGGILLLPLNGPVSAAGPENKRMGICCDGCGEGIQEGLCKNLYDYCSILAKMCQI</sequence>
<dbReference type="EMBL" id="ACEC01000010">
    <property type="protein sequence ID" value="EEG32112.1"/>
    <property type="molecule type" value="Genomic_DNA"/>
</dbReference>
<reference evidence="1 2" key="1">
    <citation type="submission" date="2009-01" db="EMBL/GenBank/DDBJ databases">
        <authorList>
            <person name="Fulton L."/>
            <person name="Clifton S."/>
            <person name="Fulton B."/>
            <person name="Xu J."/>
            <person name="Minx P."/>
            <person name="Pepin K.H."/>
            <person name="Johnson M."/>
            <person name="Bhonagiri V."/>
            <person name="Nash W.E."/>
            <person name="Mardis E.R."/>
            <person name="Wilson R.K."/>
        </authorList>
    </citation>
    <scope>NUCLEOTIDE SEQUENCE [LARGE SCALE GENOMIC DNA]</scope>
    <source>
        <strain evidence="1 2">DSM 5476</strain>
    </source>
</reference>
<gene>
    <name evidence="1" type="ORF">CLOSTMETH_00263</name>
</gene>
<organism evidence="1 2">
    <name type="scientific">[Clostridium] methylpentosum DSM 5476</name>
    <dbReference type="NCBI Taxonomy" id="537013"/>
    <lineage>
        <taxon>Bacteria</taxon>
        <taxon>Bacillati</taxon>
        <taxon>Bacillota</taxon>
        <taxon>Clostridia</taxon>
        <taxon>Eubacteriales</taxon>
        <taxon>Oscillospiraceae</taxon>
        <taxon>Oscillospiraceae incertae sedis</taxon>
    </lineage>
</organism>
<dbReference type="HOGENOM" id="CLU_2258855_0_0_9"/>
<keyword evidence="2" id="KW-1185">Reference proteome</keyword>
<comment type="caution">
    <text evidence="1">The sequence shown here is derived from an EMBL/GenBank/DDBJ whole genome shotgun (WGS) entry which is preliminary data.</text>
</comment>
<name>C0E8W8_9FIRM</name>
<dbReference type="Proteomes" id="UP000003340">
    <property type="component" value="Unassembled WGS sequence"/>
</dbReference>